<dbReference type="InterPro" id="IPR025997">
    <property type="entry name" value="SBP_2_dom"/>
</dbReference>
<dbReference type="PANTHER" id="PTHR30036">
    <property type="entry name" value="D-XYLOSE-BINDING PERIPLASMIC PROTEIN"/>
    <property type="match status" value="1"/>
</dbReference>
<comment type="caution">
    <text evidence="4">The sequence shown here is derived from an EMBL/GenBank/DDBJ whole genome shotgun (WGS) entry which is preliminary data.</text>
</comment>
<dbReference type="Proteomes" id="UP000587760">
    <property type="component" value="Unassembled WGS sequence"/>
</dbReference>
<keyword evidence="5" id="KW-1185">Reference proteome</keyword>
<dbReference type="AlphaFoldDB" id="A0A841RH15"/>
<evidence type="ECO:0000313" key="4">
    <source>
        <dbReference type="EMBL" id="MBB6481808.1"/>
    </source>
</evidence>
<dbReference type="EMBL" id="JACHGJ010000008">
    <property type="protein sequence ID" value="MBB6481808.1"/>
    <property type="molecule type" value="Genomic_DNA"/>
</dbReference>
<dbReference type="SUPFAM" id="SSF53822">
    <property type="entry name" value="Periplasmic binding protein-like I"/>
    <property type="match status" value="1"/>
</dbReference>
<reference evidence="4 5" key="1">
    <citation type="submission" date="2020-08" db="EMBL/GenBank/DDBJ databases">
        <title>Genomic Encyclopedia of Type Strains, Phase IV (KMG-IV): sequencing the most valuable type-strain genomes for metagenomic binning, comparative biology and taxonomic classification.</title>
        <authorList>
            <person name="Goeker M."/>
        </authorList>
    </citation>
    <scope>NUCLEOTIDE SEQUENCE [LARGE SCALE GENOMIC DNA]</scope>
    <source>
        <strain evidence="4 5">DSM 2461</strain>
    </source>
</reference>
<dbReference type="PANTHER" id="PTHR30036:SF7">
    <property type="entry name" value="ABC TRANSPORTER PERIPLASMIC-BINDING PROTEIN YPHF"/>
    <property type="match status" value="1"/>
</dbReference>
<dbReference type="InterPro" id="IPR028082">
    <property type="entry name" value="Peripla_BP_I"/>
</dbReference>
<dbReference type="GO" id="GO:0030246">
    <property type="term" value="F:carbohydrate binding"/>
    <property type="evidence" value="ECO:0007669"/>
    <property type="project" value="TreeGrafter"/>
</dbReference>
<dbReference type="Pfam" id="PF13407">
    <property type="entry name" value="Peripla_BP_4"/>
    <property type="match status" value="1"/>
</dbReference>
<dbReference type="InterPro" id="IPR050555">
    <property type="entry name" value="Bact_Solute-Bind_Prot2"/>
</dbReference>
<organism evidence="4 5">
    <name type="scientific">Spirochaeta isovalerica</name>
    <dbReference type="NCBI Taxonomy" id="150"/>
    <lineage>
        <taxon>Bacteria</taxon>
        <taxon>Pseudomonadati</taxon>
        <taxon>Spirochaetota</taxon>
        <taxon>Spirochaetia</taxon>
        <taxon>Spirochaetales</taxon>
        <taxon>Spirochaetaceae</taxon>
        <taxon>Spirochaeta</taxon>
    </lineage>
</organism>
<sequence>MNRFFKYAPNIFAALILGFMVLSVLELVQSPFLIFEKNTPQPLKTYHYAFFLPSQNYSFFRKLREGALNASQTMDCAITFYELDNDPLSLDMVVNSGYDGIGIYPYVKDDRTLAALARISEAGIPVVQIENEILRDETTFFIGTNNFETGKAVGKLAMKAGNGKLNMALVYSEKNPGLMTDSNLIEMGLNSTMGSRLGNLHTRLTSLNPLDAEGLTYDLIRGWEDLDIIILTDPNDTLVAVQAIIDLNMVGSVQVIGFGEDERIQEYINKGLMLGTIVRNPFRIGFSAVMALQEISTNGYTSAYVDTGISVLLGKLPGGENK</sequence>
<dbReference type="GO" id="GO:0030288">
    <property type="term" value="C:outer membrane-bounded periplasmic space"/>
    <property type="evidence" value="ECO:0007669"/>
    <property type="project" value="TreeGrafter"/>
</dbReference>
<comment type="similarity">
    <text evidence="2">Belongs to the bacterial solute-binding protein 2 family.</text>
</comment>
<gene>
    <name evidence="4" type="ORF">HNR50_003489</name>
</gene>
<dbReference type="Gene3D" id="3.40.50.2300">
    <property type="match status" value="2"/>
</dbReference>
<accession>A0A841RH15</accession>
<feature type="domain" description="Periplasmic binding protein" evidence="3">
    <location>
        <begin position="49"/>
        <end position="295"/>
    </location>
</feature>
<evidence type="ECO:0000256" key="2">
    <source>
        <dbReference type="ARBA" id="ARBA00007639"/>
    </source>
</evidence>
<evidence type="ECO:0000256" key="1">
    <source>
        <dbReference type="ARBA" id="ARBA00004196"/>
    </source>
</evidence>
<proteinExistence type="inferred from homology"/>
<name>A0A841RH15_9SPIO</name>
<evidence type="ECO:0000313" key="5">
    <source>
        <dbReference type="Proteomes" id="UP000587760"/>
    </source>
</evidence>
<protein>
    <submittedName>
        <fullName evidence="4">Ribose transport system substrate-binding protein</fullName>
    </submittedName>
</protein>
<dbReference type="RefSeq" id="WP_184748046.1">
    <property type="nucleotide sequence ID" value="NZ_JACHGJ010000008.1"/>
</dbReference>
<comment type="subcellular location">
    <subcellularLocation>
        <location evidence="1">Cell envelope</location>
    </subcellularLocation>
</comment>
<evidence type="ECO:0000259" key="3">
    <source>
        <dbReference type="Pfam" id="PF13407"/>
    </source>
</evidence>